<evidence type="ECO:0000256" key="6">
    <source>
        <dbReference type="ARBA" id="ARBA00022990"/>
    </source>
</evidence>
<keyword evidence="7" id="KW-0811">Translocation</keyword>
<dbReference type="PANTHER" id="PTHR23138:SF142">
    <property type="entry name" value="RAN-BINDING PROTEIN 3B-RELATED"/>
    <property type="match status" value="1"/>
</dbReference>
<dbReference type="GO" id="GO:0005643">
    <property type="term" value="C:nuclear pore"/>
    <property type="evidence" value="ECO:0007669"/>
    <property type="project" value="UniProtKB-SubCell"/>
</dbReference>
<dbReference type="SMART" id="SM00160">
    <property type="entry name" value="RanBD"/>
    <property type="match status" value="1"/>
</dbReference>
<feature type="region of interest" description="Disordered" evidence="10">
    <location>
        <begin position="503"/>
        <end position="523"/>
    </location>
</feature>
<dbReference type="InterPro" id="IPR045207">
    <property type="entry name" value="RanBD_NUP50_plant"/>
</dbReference>
<name>A0A9D4V4B1_ADICA</name>
<feature type="domain" description="RanBD1" evidence="11">
    <location>
        <begin position="389"/>
        <end position="508"/>
    </location>
</feature>
<sequence length="523" mass="54443">MGDDHGMAGPPAKKRGAARQISKDDGSDSEGDSFVPVESGSFQKASEEVIASRRIVKVRRMPAAQAPSAPNPFAAIRLVAPTTSSGVPLVPVASVTGLAPSYETGEETVVKDKVIGKGSTDAVHGDERKDEKGEVEAAEESVEVAKAKTHGSTGAVEVQGKENGEGKLEMPKSPNVEDDTKKNVQSDDVDVKGEVVTGSNASDLLPMNKGLEVGESCNDLPKDKGKEEAKSQSNNEGKQDVDKKDLRESDQGDAVKGEEPVALATSNTSDERAVGKDALPPLGTATSGSFSFGTAPSSFETPTAFASFSSTWAAFGSGTASGTSLGSGFALSKAASDGAFASASSPFGNSNGSSFQLFNTQSSSTILSSGPPSQPPASAAQFQGGITPTGEEQEKMVFGADATLFEFFDAAWKERGKGELRINVPLDKAGKARLLMRSKGNLRLILNASLFPDMKMTSMDSRGVTFVCVNSAVEEKSGLSTYALKFKDSIAAANFRDAVEAHKSLSQEDLKTPENSPTSLHGP</sequence>
<dbReference type="SUPFAM" id="SSF50729">
    <property type="entry name" value="PH domain-like"/>
    <property type="match status" value="1"/>
</dbReference>
<keyword evidence="8" id="KW-0906">Nuclear pore complex</keyword>
<dbReference type="Gene3D" id="2.30.29.30">
    <property type="entry name" value="Pleckstrin-homology domain (PH domain)/Phosphotyrosine-binding domain (PTB)"/>
    <property type="match status" value="1"/>
</dbReference>
<evidence type="ECO:0000256" key="1">
    <source>
        <dbReference type="ARBA" id="ARBA00004567"/>
    </source>
</evidence>
<dbReference type="GO" id="GO:0015031">
    <property type="term" value="P:protein transport"/>
    <property type="evidence" value="ECO:0007669"/>
    <property type="project" value="UniProtKB-KW"/>
</dbReference>
<keyword evidence="9" id="KW-0539">Nucleus</keyword>
<feature type="compositionally biased region" description="Basic and acidic residues" evidence="10">
    <location>
        <begin position="178"/>
        <end position="193"/>
    </location>
</feature>
<comment type="subcellular location">
    <subcellularLocation>
        <location evidence="1">Nucleus</location>
        <location evidence="1">Nuclear pore complex</location>
    </subcellularLocation>
</comment>
<dbReference type="Proteomes" id="UP000886520">
    <property type="component" value="Chromosome 6"/>
</dbReference>
<keyword evidence="4" id="KW-0509">mRNA transport</keyword>
<dbReference type="InterPro" id="IPR000156">
    <property type="entry name" value="Ran_bind_dom"/>
</dbReference>
<keyword evidence="3" id="KW-0677">Repeat</keyword>
<dbReference type="CDD" id="cd13169">
    <property type="entry name" value="RanBD_NUP50_plant"/>
    <property type="match status" value="1"/>
</dbReference>
<reference evidence="12" key="1">
    <citation type="submission" date="2021-01" db="EMBL/GenBank/DDBJ databases">
        <title>Adiantum capillus-veneris genome.</title>
        <authorList>
            <person name="Fang Y."/>
            <person name="Liao Q."/>
        </authorList>
    </citation>
    <scope>NUCLEOTIDE SEQUENCE</scope>
    <source>
        <strain evidence="12">H3</strain>
        <tissue evidence="12">Leaf</tissue>
    </source>
</reference>
<feature type="compositionally biased region" description="Polar residues" evidence="10">
    <location>
        <begin position="513"/>
        <end position="523"/>
    </location>
</feature>
<dbReference type="OrthoDB" id="185618at2759"/>
<evidence type="ECO:0000256" key="2">
    <source>
        <dbReference type="ARBA" id="ARBA00022448"/>
    </source>
</evidence>
<proteinExistence type="predicted"/>
<evidence type="ECO:0000256" key="8">
    <source>
        <dbReference type="ARBA" id="ARBA00023132"/>
    </source>
</evidence>
<accession>A0A9D4V4B1</accession>
<dbReference type="AlphaFoldDB" id="A0A9D4V4B1"/>
<keyword evidence="5" id="KW-0653">Protein transport</keyword>
<organism evidence="12 13">
    <name type="scientific">Adiantum capillus-veneris</name>
    <name type="common">Maidenhair fern</name>
    <dbReference type="NCBI Taxonomy" id="13818"/>
    <lineage>
        <taxon>Eukaryota</taxon>
        <taxon>Viridiplantae</taxon>
        <taxon>Streptophyta</taxon>
        <taxon>Embryophyta</taxon>
        <taxon>Tracheophyta</taxon>
        <taxon>Polypodiopsida</taxon>
        <taxon>Polypodiidae</taxon>
        <taxon>Polypodiales</taxon>
        <taxon>Pteridineae</taxon>
        <taxon>Pteridaceae</taxon>
        <taxon>Vittarioideae</taxon>
        <taxon>Adiantum</taxon>
    </lineage>
</organism>
<feature type="region of interest" description="Disordered" evidence="10">
    <location>
        <begin position="115"/>
        <end position="291"/>
    </location>
</feature>
<evidence type="ECO:0000256" key="7">
    <source>
        <dbReference type="ARBA" id="ARBA00023010"/>
    </source>
</evidence>
<evidence type="ECO:0000256" key="5">
    <source>
        <dbReference type="ARBA" id="ARBA00022927"/>
    </source>
</evidence>
<evidence type="ECO:0000313" key="13">
    <source>
        <dbReference type="Proteomes" id="UP000886520"/>
    </source>
</evidence>
<gene>
    <name evidence="12" type="ORF">GOP47_0006798</name>
</gene>
<dbReference type="PANTHER" id="PTHR23138">
    <property type="entry name" value="RAN BINDING PROTEIN"/>
    <property type="match status" value="1"/>
</dbReference>
<feature type="region of interest" description="Disordered" evidence="10">
    <location>
        <begin position="363"/>
        <end position="385"/>
    </location>
</feature>
<protein>
    <recommendedName>
        <fullName evidence="11">RanBD1 domain-containing protein</fullName>
    </recommendedName>
</protein>
<feature type="compositionally biased region" description="Basic and acidic residues" evidence="10">
    <location>
        <begin position="159"/>
        <end position="170"/>
    </location>
</feature>
<feature type="compositionally biased region" description="Basic and acidic residues" evidence="10">
    <location>
        <begin position="237"/>
        <end position="259"/>
    </location>
</feature>
<dbReference type="InterPro" id="IPR011993">
    <property type="entry name" value="PH-like_dom_sf"/>
</dbReference>
<dbReference type="Pfam" id="PF00638">
    <property type="entry name" value="Ran_BP1"/>
    <property type="match status" value="1"/>
</dbReference>
<dbReference type="EMBL" id="JABFUD020000006">
    <property type="protein sequence ID" value="KAI5079127.1"/>
    <property type="molecule type" value="Genomic_DNA"/>
</dbReference>
<feature type="compositionally biased region" description="Basic and acidic residues" evidence="10">
    <location>
        <begin position="123"/>
        <end position="135"/>
    </location>
</feature>
<dbReference type="Pfam" id="PF08911">
    <property type="entry name" value="NUP50"/>
    <property type="match status" value="1"/>
</dbReference>
<evidence type="ECO:0000259" key="11">
    <source>
        <dbReference type="PROSITE" id="PS50196"/>
    </source>
</evidence>
<feature type="compositionally biased region" description="Basic and acidic residues" evidence="10">
    <location>
        <begin position="503"/>
        <end position="512"/>
    </location>
</feature>
<dbReference type="InterPro" id="IPR045255">
    <property type="entry name" value="RanBP1-like"/>
</dbReference>
<feature type="region of interest" description="Disordered" evidence="10">
    <location>
        <begin position="1"/>
        <end position="46"/>
    </location>
</feature>
<evidence type="ECO:0000256" key="4">
    <source>
        <dbReference type="ARBA" id="ARBA00022816"/>
    </source>
</evidence>
<keyword evidence="13" id="KW-1185">Reference proteome</keyword>
<evidence type="ECO:0000256" key="9">
    <source>
        <dbReference type="ARBA" id="ARBA00023242"/>
    </source>
</evidence>
<evidence type="ECO:0000256" key="10">
    <source>
        <dbReference type="SAM" id="MobiDB-lite"/>
    </source>
</evidence>
<evidence type="ECO:0000313" key="12">
    <source>
        <dbReference type="EMBL" id="KAI5079127.1"/>
    </source>
</evidence>
<evidence type="ECO:0000256" key="3">
    <source>
        <dbReference type="ARBA" id="ARBA00022737"/>
    </source>
</evidence>
<dbReference type="InterPro" id="IPR015007">
    <property type="entry name" value="NUP2/50/61"/>
</dbReference>
<comment type="caution">
    <text evidence="12">The sequence shown here is derived from an EMBL/GenBank/DDBJ whole genome shotgun (WGS) entry which is preliminary data.</text>
</comment>
<dbReference type="GO" id="GO:0051028">
    <property type="term" value="P:mRNA transport"/>
    <property type="evidence" value="ECO:0007669"/>
    <property type="project" value="UniProtKB-KW"/>
</dbReference>
<keyword evidence="2" id="KW-0813">Transport</keyword>
<dbReference type="PROSITE" id="PS50196">
    <property type="entry name" value="RANBD1"/>
    <property type="match status" value="1"/>
</dbReference>
<keyword evidence="6" id="KW-0007">Acetylation</keyword>
<feature type="compositionally biased region" description="Basic and acidic residues" evidence="10">
    <location>
        <begin position="220"/>
        <end position="230"/>
    </location>
</feature>